<dbReference type="SUPFAM" id="SSF158544">
    <property type="entry name" value="GspK insert domain-like"/>
    <property type="match status" value="2"/>
</dbReference>
<evidence type="ECO:0000256" key="1">
    <source>
        <dbReference type="ARBA" id="ARBA00004533"/>
    </source>
</evidence>
<keyword evidence="7" id="KW-0653">Protein transport</keyword>
<dbReference type="InterPro" id="IPR005628">
    <property type="entry name" value="GspK"/>
</dbReference>
<evidence type="ECO:0000259" key="12">
    <source>
        <dbReference type="Pfam" id="PF21687"/>
    </source>
</evidence>
<evidence type="ECO:0000313" key="14">
    <source>
        <dbReference type="Proteomes" id="UP000068210"/>
    </source>
</evidence>
<dbReference type="InterPro" id="IPR049031">
    <property type="entry name" value="T2SSK_SAM-like_1st"/>
</dbReference>
<dbReference type="InterPro" id="IPR038072">
    <property type="entry name" value="GspK_central_sf"/>
</dbReference>
<keyword evidence="5 10" id="KW-0997">Cell inner membrane</keyword>
<keyword evidence="3 10" id="KW-0813">Transport</keyword>
<dbReference type="Pfam" id="PF03934">
    <property type="entry name" value="T2SSK"/>
    <property type="match status" value="1"/>
</dbReference>
<dbReference type="SUPFAM" id="SSF54523">
    <property type="entry name" value="Pili subunits"/>
    <property type="match status" value="1"/>
</dbReference>
<dbReference type="Gene3D" id="3.30.1300.30">
    <property type="entry name" value="GSPII I/J protein-like"/>
    <property type="match status" value="1"/>
</dbReference>
<evidence type="ECO:0000256" key="2">
    <source>
        <dbReference type="ARBA" id="ARBA00007246"/>
    </source>
</evidence>
<sequence>MKGSAMAARRHGRGMALMVVLLVVALISLIATHLGSLVQLNIQQAANREQYQQAYWFALGGERLARKLLESALKTDKLTHPRQAWADPRLSYPIDGGVIRIRIQDQNACFNLNALTTLNTPQDASQTKEPLLLRQFVRLLVELGADESQTAQLVEPLRDWLDNDTLPTGLKGAEDLFYTGLEPAYLPANGPLADPTELHLIDGFRQLAAKARDDEQGFLKRLRPYLCALPGTKLQVNVNSLGPEQAPLLSALFEGQVPHRLLTQWLSERPAEGFRSVDEFWALLTQSGDDTLSTDVDAAVKTQLKVSSEFFLARIEVDYHDANLVLQSRIQVRNGTSAVYQRHYGALDE</sequence>
<dbReference type="Proteomes" id="UP000068210">
    <property type="component" value="Chromosome"/>
</dbReference>
<dbReference type="PANTHER" id="PTHR38831:SF1">
    <property type="entry name" value="TYPE II SECRETION SYSTEM PROTEIN K-RELATED"/>
    <property type="match status" value="1"/>
</dbReference>
<evidence type="ECO:0000313" key="13">
    <source>
        <dbReference type="EMBL" id="AJE23003.1"/>
    </source>
</evidence>
<dbReference type="Gene3D" id="1.10.40.60">
    <property type="entry name" value="EpsJ-like"/>
    <property type="match status" value="2"/>
</dbReference>
<evidence type="ECO:0000259" key="11">
    <source>
        <dbReference type="Pfam" id="PF03934"/>
    </source>
</evidence>
<name>A0A0C4WK07_9GAMM</name>
<reference evidence="13 14" key="1">
    <citation type="journal article" date="2015" name="PLoS ONE">
        <title>Azotobacter Genomes: The Genome of Azotobacter chroococcum NCIMB 8003 (ATCC 4412).</title>
        <authorList>
            <person name="Robson R.L."/>
            <person name="Jones R."/>
            <person name="Robson R.M."/>
            <person name="Schwartz A."/>
            <person name="Richardson T.H."/>
        </authorList>
    </citation>
    <scope>NUCLEOTIDE SEQUENCE [LARGE SCALE GENOMIC DNA]</scope>
    <source>
        <strain evidence="13 14">NCIMB 8003</strain>
    </source>
</reference>
<feature type="domain" description="T2SS protein K first SAM-like" evidence="12">
    <location>
        <begin position="108"/>
        <end position="230"/>
    </location>
</feature>
<dbReference type="PIRSF" id="PIRSF002786">
    <property type="entry name" value="XcpX"/>
    <property type="match status" value="1"/>
</dbReference>
<evidence type="ECO:0000256" key="5">
    <source>
        <dbReference type="ARBA" id="ARBA00022519"/>
    </source>
</evidence>
<keyword evidence="14" id="KW-1185">Reference proteome</keyword>
<protein>
    <recommendedName>
        <fullName evidence="10">Type II secretion system protein K</fullName>
    </recommendedName>
</protein>
<dbReference type="RefSeq" id="WP_082045597.1">
    <property type="nucleotide sequence ID" value="NZ_CP010415.1"/>
</dbReference>
<dbReference type="HOGENOM" id="CLU_057294_0_0_6"/>
<dbReference type="STRING" id="1328314.Achr_36080"/>
<dbReference type="PANTHER" id="PTHR38831">
    <property type="entry name" value="TYPE II SECRETION SYSTEM PROTEIN K"/>
    <property type="match status" value="1"/>
</dbReference>
<evidence type="ECO:0000256" key="3">
    <source>
        <dbReference type="ARBA" id="ARBA00022448"/>
    </source>
</evidence>
<keyword evidence="9 10" id="KW-0472">Membrane</keyword>
<dbReference type="EMBL" id="CP010415">
    <property type="protein sequence ID" value="AJE23003.1"/>
    <property type="molecule type" value="Genomic_DNA"/>
</dbReference>
<dbReference type="InterPro" id="IPR045584">
    <property type="entry name" value="Pilin-like"/>
</dbReference>
<evidence type="ECO:0000256" key="6">
    <source>
        <dbReference type="ARBA" id="ARBA00022692"/>
    </source>
</evidence>
<organism evidence="13 14">
    <name type="scientific">Azotobacter chroococcum NCIMB 8003</name>
    <dbReference type="NCBI Taxonomy" id="1328314"/>
    <lineage>
        <taxon>Bacteria</taxon>
        <taxon>Pseudomonadati</taxon>
        <taxon>Pseudomonadota</taxon>
        <taxon>Gammaproteobacteria</taxon>
        <taxon>Pseudomonadales</taxon>
        <taxon>Pseudomonadaceae</taxon>
        <taxon>Azotobacter</taxon>
    </lineage>
</organism>
<evidence type="ECO:0000256" key="4">
    <source>
        <dbReference type="ARBA" id="ARBA00022475"/>
    </source>
</evidence>
<keyword evidence="6" id="KW-0812">Transmembrane</keyword>
<dbReference type="NCBIfam" id="NF037980">
    <property type="entry name" value="T2SS_GspK"/>
    <property type="match status" value="1"/>
</dbReference>
<dbReference type="GO" id="GO:0005886">
    <property type="term" value="C:plasma membrane"/>
    <property type="evidence" value="ECO:0007669"/>
    <property type="project" value="UniProtKB-SubCell"/>
</dbReference>
<feature type="domain" description="T2SS protein K second SAM-like" evidence="11">
    <location>
        <begin position="236"/>
        <end position="293"/>
    </location>
</feature>
<keyword evidence="4 10" id="KW-1003">Cell membrane</keyword>
<keyword evidence="8" id="KW-1133">Transmembrane helix</keyword>
<proteinExistence type="inferred from homology"/>
<evidence type="ECO:0000256" key="7">
    <source>
        <dbReference type="ARBA" id="ARBA00022927"/>
    </source>
</evidence>
<evidence type="ECO:0000256" key="10">
    <source>
        <dbReference type="PIRNR" id="PIRNR002786"/>
    </source>
</evidence>
<gene>
    <name evidence="13" type="primary">gspK</name>
    <name evidence="13" type="ORF">Achr_36080</name>
</gene>
<dbReference type="AlphaFoldDB" id="A0A0C4WK07"/>
<comment type="subcellular location">
    <subcellularLocation>
        <location evidence="1 10">Cell inner membrane</location>
    </subcellularLocation>
</comment>
<dbReference type="KEGG" id="acx:Achr_36080"/>
<dbReference type="GO" id="GO:0009306">
    <property type="term" value="P:protein secretion"/>
    <property type="evidence" value="ECO:0007669"/>
    <property type="project" value="InterPro"/>
</dbReference>
<evidence type="ECO:0000256" key="8">
    <source>
        <dbReference type="ARBA" id="ARBA00022989"/>
    </source>
</evidence>
<accession>A0A0C4WK07</accession>
<evidence type="ECO:0000256" key="9">
    <source>
        <dbReference type="ARBA" id="ARBA00023136"/>
    </source>
</evidence>
<comment type="similarity">
    <text evidence="2 10">Belongs to the GSP K family.</text>
</comment>
<dbReference type="Pfam" id="PF21687">
    <property type="entry name" value="T2SSK_1st"/>
    <property type="match status" value="1"/>
</dbReference>
<dbReference type="InterPro" id="IPR049179">
    <property type="entry name" value="T2SSK_SAM-like_2nd"/>
</dbReference>